<organism evidence="2 3">
    <name type="scientific">Vibrio phage VEN</name>
    <dbReference type="NCBI Taxonomy" id="2059879"/>
    <lineage>
        <taxon>Viruses</taxon>
        <taxon>Duplodnaviria</taxon>
        <taxon>Heunggongvirae</taxon>
        <taxon>Uroviricota</taxon>
        <taxon>Caudoviricetes</taxon>
        <taxon>Autographivirales</taxon>
        <taxon>Autosignataviridae</taxon>
        <taxon>Colwellvirinae</taxon>
        <taxon>Trungvirus</taxon>
        <taxon>Trungvirus VEN</taxon>
    </lineage>
</organism>
<evidence type="ECO:0000256" key="1">
    <source>
        <dbReference type="SAM" id="Phobius"/>
    </source>
</evidence>
<dbReference type="GeneID" id="54987100"/>
<dbReference type="RefSeq" id="YP_009796709.1">
    <property type="nucleotide sequence ID" value="NC_047903.1"/>
</dbReference>
<reference evidence="2 3" key="1">
    <citation type="submission" date="2017-11" db="EMBL/GenBank/DDBJ databases">
        <authorList>
            <person name="Han C.G."/>
        </authorList>
    </citation>
    <scope>NUCLEOTIDE SEQUENCE [LARGE SCALE GENOMIC DNA]</scope>
</reference>
<evidence type="ECO:0000313" key="3">
    <source>
        <dbReference type="Proteomes" id="UP000241061"/>
    </source>
</evidence>
<name>A0A2H5BN32_9CAUD</name>
<keyword evidence="3" id="KW-1185">Reference proteome</keyword>
<dbReference type="KEGG" id="vg:54987100"/>
<sequence length="61" mass="6803">MSNVTNQVADVIRETLPAAPPVTYVGMKFYGISLPDIVSIATLVYLAIQIAFIIHKWRNNK</sequence>
<protein>
    <recommendedName>
        <fullName evidence="4">Holin</fullName>
    </recommendedName>
</protein>
<evidence type="ECO:0008006" key="4">
    <source>
        <dbReference type="Google" id="ProtNLM"/>
    </source>
</evidence>
<dbReference type="EMBL" id="MG545917">
    <property type="protein sequence ID" value="AUG87691.1"/>
    <property type="molecule type" value="Genomic_DNA"/>
</dbReference>
<feature type="transmembrane region" description="Helical" evidence="1">
    <location>
        <begin position="37"/>
        <end position="55"/>
    </location>
</feature>
<keyword evidence="1" id="KW-1133">Transmembrane helix</keyword>
<accession>A0A2H5BN32</accession>
<proteinExistence type="predicted"/>
<keyword evidence="1" id="KW-0812">Transmembrane</keyword>
<dbReference type="Proteomes" id="UP000241061">
    <property type="component" value="Segment"/>
</dbReference>
<keyword evidence="1" id="KW-0472">Membrane</keyword>
<evidence type="ECO:0000313" key="2">
    <source>
        <dbReference type="EMBL" id="AUG87691.1"/>
    </source>
</evidence>